<evidence type="ECO:0000313" key="2">
    <source>
        <dbReference type="Proteomes" id="UP001209922"/>
    </source>
</evidence>
<name>A0ABT3JTS3_9XANT</name>
<keyword evidence="2" id="KW-1185">Reference proteome</keyword>
<accession>A0ABT3JTS3</accession>
<comment type="caution">
    <text evidence="1">The sequence shown here is derived from an EMBL/GenBank/DDBJ whole genome shotgun (WGS) entry which is preliminary data.</text>
</comment>
<gene>
    <name evidence="1" type="ORF">OK345_05155</name>
</gene>
<protein>
    <submittedName>
        <fullName evidence="1">Uncharacterized protein</fullName>
    </submittedName>
</protein>
<evidence type="ECO:0000313" key="1">
    <source>
        <dbReference type="EMBL" id="MCW4471897.1"/>
    </source>
</evidence>
<sequence>MTLDELQDRLLRHAETLKVPADAGKEKFAAALGVVDFVIGRPGTEYEIAIQPMTDGYSFVASTMPSSSGFPMNEVRVMLPDGRGPVRRPVSVCLWEAAEFSKRLEAIGYKPGPKFDFQRGWIQSHWRPIGEGKQGFGVNLLIYRVGSDEVRRDCVYGVIFDGGNT</sequence>
<dbReference type="EMBL" id="JAPCHY010000003">
    <property type="protein sequence ID" value="MCW4471897.1"/>
    <property type="molecule type" value="Genomic_DNA"/>
</dbReference>
<proteinExistence type="predicted"/>
<dbReference type="RefSeq" id="WP_265126856.1">
    <property type="nucleotide sequence ID" value="NZ_JAPCHY010000003.1"/>
</dbReference>
<reference evidence="1 2" key="1">
    <citation type="submission" date="2022-10" db="EMBL/GenBank/DDBJ databases">
        <title>Xanthomonas sp. H13-6.</title>
        <authorList>
            <person name="Liu X."/>
            <person name="Deng Z."/>
            <person name="Jiang Y."/>
            <person name="Yu T."/>
            <person name="Ai J."/>
        </authorList>
    </citation>
    <scope>NUCLEOTIDE SEQUENCE [LARGE SCALE GENOMIC DNA]</scope>
    <source>
        <strain evidence="1 2">H13-6</strain>
    </source>
</reference>
<organism evidence="1 2">
    <name type="scientific">Xanthomonas chitinilytica</name>
    <dbReference type="NCBI Taxonomy" id="2989819"/>
    <lineage>
        <taxon>Bacteria</taxon>
        <taxon>Pseudomonadati</taxon>
        <taxon>Pseudomonadota</taxon>
        <taxon>Gammaproteobacteria</taxon>
        <taxon>Lysobacterales</taxon>
        <taxon>Lysobacteraceae</taxon>
        <taxon>Xanthomonas</taxon>
    </lineage>
</organism>
<dbReference type="Proteomes" id="UP001209922">
    <property type="component" value="Unassembled WGS sequence"/>
</dbReference>